<evidence type="ECO:0000256" key="1">
    <source>
        <dbReference type="ARBA" id="ARBA00004141"/>
    </source>
</evidence>
<dbReference type="AlphaFoldDB" id="A0A7Z7NAA0"/>
<dbReference type="Gene3D" id="2.40.50.140">
    <property type="entry name" value="Nucleic acid-binding proteins"/>
    <property type="match status" value="1"/>
</dbReference>
<evidence type="ECO:0000256" key="3">
    <source>
        <dbReference type="ARBA" id="ARBA00022989"/>
    </source>
</evidence>
<keyword evidence="3 5" id="KW-1133">Transmembrane helix</keyword>
<dbReference type="GO" id="GO:0005886">
    <property type="term" value="C:plasma membrane"/>
    <property type="evidence" value="ECO:0007669"/>
    <property type="project" value="TreeGrafter"/>
</dbReference>
<dbReference type="PANTHER" id="PTHR33507">
    <property type="entry name" value="INNER MEMBRANE PROTEIN YBBJ"/>
    <property type="match status" value="1"/>
</dbReference>
<keyword evidence="4 5" id="KW-0472">Membrane</keyword>
<organism evidence="7 8">
    <name type="scientific">Mycobacterium simulans</name>
    <dbReference type="NCBI Taxonomy" id="627089"/>
    <lineage>
        <taxon>Bacteria</taxon>
        <taxon>Bacillati</taxon>
        <taxon>Actinomycetota</taxon>
        <taxon>Actinomycetes</taxon>
        <taxon>Mycobacteriales</taxon>
        <taxon>Mycobacteriaceae</taxon>
        <taxon>Mycobacterium</taxon>
    </lineage>
</organism>
<gene>
    <name evidence="7" type="ORF">MSIMFB_02155</name>
</gene>
<feature type="domain" description="NfeD-like C-terminal" evidence="6">
    <location>
        <begin position="83"/>
        <end position="141"/>
    </location>
</feature>
<evidence type="ECO:0000313" key="8">
    <source>
        <dbReference type="Proteomes" id="UP000554965"/>
    </source>
</evidence>
<dbReference type="PANTHER" id="PTHR33507:SF3">
    <property type="entry name" value="INNER MEMBRANE PROTEIN YBBJ"/>
    <property type="match status" value="1"/>
</dbReference>
<dbReference type="SUPFAM" id="SSF141322">
    <property type="entry name" value="NfeD domain-like"/>
    <property type="match status" value="1"/>
</dbReference>
<evidence type="ECO:0000259" key="6">
    <source>
        <dbReference type="Pfam" id="PF01957"/>
    </source>
</evidence>
<dbReference type="InterPro" id="IPR052165">
    <property type="entry name" value="Membrane_assoc_protease"/>
</dbReference>
<dbReference type="Proteomes" id="UP000554965">
    <property type="component" value="Unassembled WGS sequence"/>
</dbReference>
<evidence type="ECO:0000256" key="5">
    <source>
        <dbReference type="SAM" id="Phobius"/>
    </source>
</evidence>
<protein>
    <recommendedName>
        <fullName evidence="6">NfeD-like C-terminal domain-containing protein</fullName>
    </recommendedName>
</protein>
<dbReference type="EMBL" id="OCTY01000002">
    <property type="protein sequence ID" value="SOJ54662.1"/>
    <property type="molecule type" value="Genomic_DNA"/>
</dbReference>
<keyword evidence="8" id="KW-1185">Reference proteome</keyword>
<dbReference type="InterPro" id="IPR002810">
    <property type="entry name" value="NfeD-like_C"/>
</dbReference>
<feature type="transmembrane region" description="Helical" evidence="5">
    <location>
        <begin position="46"/>
        <end position="64"/>
    </location>
</feature>
<evidence type="ECO:0000313" key="7">
    <source>
        <dbReference type="EMBL" id="SOJ54662.1"/>
    </source>
</evidence>
<accession>A0A7Z7NAA0</accession>
<reference evidence="7 8" key="1">
    <citation type="submission" date="2017-10" db="EMBL/GenBank/DDBJ databases">
        <authorList>
            <consortium name="Urmite Genomes"/>
        </authorList>
    </citation>
    <scope>NUCLEOTIDE SEQUENCE [LARGE SCALE GENOMIC DNA]</scope>
    <source>
        <strain evidence="7 8">FB-527</strain>
    </source>
</reference>
<keyword evidence="2 5" id="KW-0812">Transmembrane</keyword>
<name>A0A7Z7NAA0_9MYCO</name>
<evidence type="ECO:0000256" key="2">
    <source>
        <dbReference type="ARBA" id="ARBA00022692"/>
    </source>
</evidence>
<sequence>MDAWLIWLIIAVVLLVVEMFTLTAAVGILGVAALITAGFAALGLNGPVQLLAFTVTAALGIVLIRPVVRRHMFRAQGQRFGIDALIGRHAYVLSEVSGLSGRVRINGEEWTARSYDENLVIPAGATVDVLEISGTTALVYPRE</sequence>
<comment type="caution">
    <text evidence="7">The sequence shown here is derived from an EMBL/GenBank/DDBJ whole genome shotgun (WGS) entry which is preliminary data.</text>
</comment>
<dbReference type="Pfam" id="PF01957">
    <property type="entry name" value="NfeD"/>
    <property type="match status" value="1"/>
</dbReference>
<proteinExistence type="predicted"/>
<evidence type="ECO:0000256" key="4">
    <source>
        <dbReference type="ARBA" id="ARBA00023136"/>
    </source>
</evidence>
<comment type="subcellular location">
    <subcellularLocation>
        <location evidence="1">Membrane</location>
        <topology evidence="1">Multi-pass membrane protein</topology>
    </subcellularLocation>
</comment>
<feature type="transmembrane region" description="Helical" evidence="5">
    <location>
        <begin position="7"/>
        <end position="40"/>
    </location>
</feature>
<dbReference type="InterPro" id="IPR012340">
    <property type="entry name" value="NA-bd_OB-fold"/>
</dbReference>
<dbReference type="RefSeq" id="WP_186242661.1">
    <property type="nucleotide sequence ID" value="NZ_OCTY01000002.1"/>
</dbReference>